<accession>A0A2I0KEP7</accession>
<comment type="caution">
    <text evidence="2">The sequence shown here is derived from an EMBL/GenBank/DDBJ whole genome shotgun (WGS) entry which is preliminary data.</text>
</comment>
<proteinExistence type="predicted"/>
<feature type="region of interest" description="Disordered" evidence="1">
    <location>
        <begin position="44"/>
        <end position="66"/>
    </location>
</feature>
<dbReference type="EMBL" id="PGOL01000650">
    <property type="protein sequence ID" value="PKI66975.1"/>
    <property type="molecule type" value="Genomic_DNA"/>
</dbReference>
<evidence type="ECO:0000313" key="3">
    <source>
        <dbReference type="Proteomes" id="UP000233551"/>
    </source>
</evidence>
<reference evidence="2 3" key="1">
    <citation type="submission" date="2017-11" db="EMBL/GenBank/DDBJ databases">
        <title>De-novo sequencing of pomegranate (Punica granatum L.) genome.</title>
        <authorList>
            <person name="Akparov Z."/>
            <person name="Amiraslanov A."/>
            <person name="Hajiyeva S."/>
            <person name="Abbasov M."/>
            <person name="Kaur K."/>
            <person name="Hamwieh A."/>
            <person name="Solovyev V."/>
            <person name="Salamov A."/>
            <person name="Braich B."/>
            <person name="Kosarev P."/>
            <person name="Mahmoud A."/>
            <person name="Hajiyev E."/>
            <person name="Babayeva S."/>
            <person name="Izzatullayeva V."/>
            <person name="Mammadov A."/>
            <person name="Mammadov A."/>
            <person name="Sharifova S."/>
            <person name="Ojaghi J."/>
            <person name="Eynullazada K."/>
            <person name="Bayramov B."/>
            <person name="Abdulazimova A."/>
            <person name="Shahmuradov I."/>
        </authorList>
    </citation>
    <scope>NUCLEOTIDE SEQUENCE [LARGE SCALE GENOMIC DNA]</scope>
    <source>
        <strain evidence="3">cv. AG2017</strain>
        <tissue evidence="2">Leaf</tissue>
    </source>
</reference>
<evidence type="ECO:0000313" key="2">
    <source>
        <dbReference type="EMBL" id="PKI66975.1"/>
    </source>
</evidence>
<feature type="compositionally biased region" description="Polar residues" evidence="1">
    <location>
        <begin position="414"/>
        <end position="431"/>
    </location>
</feature>
<dbReference type="AlphaFoldDB" id="A0A2I0KEP7"/>
<gene>
    <name evidence="2" type="ORF">CRG98_012640</name>
</gene>
<evidence type="ECO:0000256" key="1">
    <source>
        <dbReference type="SAM" id="MobiDB-lite"/>
    </source>
</evidence>
<name>A0A2I0KEP7_PUNGR</name>
<dbReference type="Proteomes" id="UP000233551">
    <property type="component" value="Unassembled WGS sequence"/>
</dbReference>
<protein>
    <submittedName>
        <fullName evidence="2">Uncharacterized protein</fullName>
    </submittedName>
</protein>
<keyword evidence="3" id="KW-1185">Reference proteome</keyword>
<feature type="region of interest" description="Disordered" evidence="1">
    <location>
        <begin position="401"/>
        <end position="432"/>
    </location>
</feature>
<sequence>MTIQHSFDPRTSNTRSIGTRTLARTSLVTRGAHGHTHGRLIHVYTGRPDNSGSKRPPRSPRGIPGLSKAVDLASKFNREPPWQRPTRLVPVGSVQFLAGSVKANQHVEKRLNRSRGDQFKPKRPKRFTSFLQGKGTELVPTIEEYEALIQRPMPTRDIVVPNQESYQHDACHGFILLIFWTILSPHASDLIEGALAQVVLQVVGGHSYVEAVLAKTVRSLDYVRERNYTDWRQFMEDLTPAQFLWAARWNPGDPMAIGCPSVVESSDNPTAYRIFPPKRTTLLTSSCGQTLQLRSQRGFYKSEKLDACGGLAPVHQPRTARIPRAPLVAIPDAKSFAQAAARTELQSIREEQDRLRCELVDTRVELAEHRELQRELAHARTHIVNQDREIARLSATLDRARAKKRKARVRTTEEQQLPVSEQDTPPMSAHSSPFGAHVLSPPTPIASAAYSGAFQTHLSPPTSQTSSNFIDPVRFTALEGMVNQLAANINTNMIELMAMLRDQNRASSSYTPPPEHRVTVDPNPVVPPIYVSESEDMSFFTMTHVPAVHPINDPLPPPPAPTSVPLPPPAFLSADSAVHAPPPLAMLGSTPCLHSATYNSSFDDELTRSCSYC</sequence>
<organism evidence="2 3">
    <name type="scientific">Punica granatum</name>
    <name type="common">Pomegranate</name>
    <dbReference type="NCBI Taxonomy" id="22663"/>
    <lineage>
        <taxon>Eukaryota</taxon>
        <taxon>Viridiplantae</taxon>
        <taxon>Streptophyta</taxon>
        <taxon>Embryophyta</taxon>
        <taxon>Tracheophyta</taxon>
        <taxon>Spermatophyta</taxon>
        <taxon>Magnoliopsida</taxon>
        <taxon>eudicotyledons</taxon>
        <taxon>Gunneridae</taxon>
        <taxon>Pentapetalae</taxon>
        <taxon>rosids</taxon>
        <taxon>malvids</taxon>
        <taxon>Myrtales</taxon>
        <taxon>Lythraceae</taxon>
        <taxon>Punica</taxon>
    </lineage>
</organism>